<feature type="transmembrane region" description="Helical" evidence="5">
    <location>
        <begin position="122"/>
        <end position="140"/>
    </location>
</feature>
<keyword evidence="3 5" id="KW-1133">Transmembrane helix</keyword>
<organism evidence="7 8">
    <name type="scientific">Micromonospora mirobrigensis</name>
    <dbReference type="NCBI Taxonomy" id="262898"/>
    <lineage>
        <taxon>Bacteria</taxon>
        <taxon>Bacillati</taxon>
        <taxon>Actinomycetota</taxon>
        <taxon>Actinomycetes</taxon>
        <taxon>Micromonosporales</taxon>
        <taxon>Micromonosporaceae</taxon>
        <taxon>Micromonospora</taxon>
    </lineage>
</organism>
<accession>A0A1C4Z400</accession>
<feature type="transmembrane region" description="Helical" evidence="5">
    <location>
        <begin position="177"/>
        <end position="198"/>
    </location>
</feature>
<dbReference type="PANTHER" id="PTHR42718">
    <property type="entry name" value="MAJOR FACILITATOR SUPERFAMILY MULTIDRUG TRANSPORTER MFSC"/>
    <property type="match status" value="1"/>
</dbReference>
<dbReference type="AlphaFoldDB" id="A0A1C4Z400"/>
<feature type="transmembrane region" description="Helical" evidence="5">
    <location>
        <begin position="147"/>
        <end position="171"/>
    </location>
</feature>
<proteinExistence type="predicted"/>
<dbReference type="PANTHER" id="PTHR42718:SF39">
    <property type="entry name" value="ACTINORHODIN TRANSPORTER-RELATED"/>
    <property type="match status" value="1"/>
</dbReference>
<keyword evidence="8" id="KW-1185">Reference proteome</keyword>
<comment type="subcellular location">
    <subcellularLocation>
        <location evidence="1">Cell membrane</location>
        <topology evidence="1">Multi-pass membrane protein</topology>
    </subcellularLocation>
</comment>
<feature type="transmembrane region" description="Helical" evidence="5">
    <location>
        <begin position="280"/>
        <end position="306"/>
    </location>
</feature>
<sequence>MVQQAAAPVAATDRETFWRHWGVLAVILCCDFMITLDFFIVNVAIPSIQTDLRANSAAVQFIVAGYGLAYASGLITWGRLGDMRGRRRMFTLGVALFTIASAACGLAPTAGALVAARIAQGLGAALMAPQVLAILGIVYTGADRARAFAVAGLGKGLAAVFGQLIGGLLIQADAGGLGWRLCFLINVPVGVAVLVAAPRVVPESRAGGRTSLDLVGTVLVASGLVAAVLPLVEGRRQGWPLWSWLCLAAAVPLLAAFAAHQRRLTARGGQPLVDTALFRGRAFTVGVVATLLYYAGMGAFLLVLALSLQQGYGLSALHSGLICTAIGAGFFAATLAGPVLTRTLGRQAVALGALALTGGWIVLAVTVGGVGPGGHVVLLTPALLVCGVGMGLIMAQLTSMTLAGTGAGHAGAASGVLNTAVQVGSAVGVALIGIVFYGATEPAGTRAVQVSLLCLTGLGLTVAALVQLLPRTTVPGAPHHTGPPSTQR</sequence>
<feature type="transmembrane region" description="Helical" evidence="5">
    <location>
        <begin position="210"/>
        <end position="229"/>
    </location>
</feature>
<protein>
    <submittedName>
        <fullName evidence="7">Drug resistance transporter, EmrB/QacA subfamily</fullName>
    </submittedName>
</protein>
<dbReference type="PROSITE" id="PS50850">
    <property type="entry name" value="MFS"/>
    <property type="match status" value="1"/>
</dbReference>
<evidence type="ECO:0000259" key="6">
    <source>
        <dbReference type="PROSITE" id="PS50850"/>
    </source>
</evidence>
<feature type="transmembrane region" description="Helical" evidence="5">
    <location>
        <begin position="57"/>
        <end position="77"/>
    </location>
</feature>
<dbReference type="PRINTS" id="PR01036">
    <property type="entry name" value="TCRTETB"/>
</dbReference>
<feature type="transmembrane region" description="Helical" evidence="5">
    <location>
        <begin position="348"/>
        <end position="370"/>
    </location>
</feature>
<evidence type="ECO:0000313" key="7">
    <source>
        <dbReference type="EMBL" id="SCF27607.1"/>
    </source>
</evidence>
<dbReference type="CDD" id="cd17321">
    <property type="entry name" value="MFS_MMR_MDR_like"/>
    <property type="match status" value="1"/>
</dbReference>
<feature type="domain" description="Major facilitator superfamily (MFS) profile" evidence="6">
    <location>
        <begin position="23"/>
        <end position="474"/>
    </location>
</feature>
<dbReference type="SUPFAM" id="SSF103473">
    <property type="entry name" value="MFS general substrate transporter"/>
    <property type="match status" value="1"/>
</dbReference>
<dbReference type="InterPro" id="IPR020846">
    <property type="entry name" value="MFS_dom"/>
</dbReference>
<gene>
    <name evidence="7" type="ORF">GA0070564_10544</name>
</gene>
<evidence type="ECO:0000256" key="2">
    <source>
        <dbReference type="ARBA" id="ARBA00022692"/>
    </source>
</evidence>
<dbReference type="STRING" id="262898.GA0070564_10544"/>
<feature type="transmembrane region" description="Helical" evidence="5">
    <location>
        <begin position="376"/>
        <end position="395"/>
    </location>
</feature>
<feature type="transmembrane region" description="Helical" evidence="5">
    <location>
        <begin position="450"/>
        <end position="469"/>
    </location>
</feature>
<dbReference type="Gene3D" id="1.20.1250.20">
    <property type="entry name" value="MFS general substrate transporter like domains"/>
    <property type="match status" value="1"/>
</dbReference>
<dbReference type="InterPro" id="IPR036259">
    <property type="entry name" value="MFS_trans_sf"/>
</dbReference>
<dbReference type="GO" id="GO:0005886">
    <property type="term" value="C:plasma membrane"/>
    <property type="evidence" value="ECO:0007669"/>
    <property type="project" value="UniProtKB-SubCell"/>
</dbReference>
<keyword evidence="2 5" id="KW-0812">Transmembrane</keyword>
<feature type="transmembrane region" description="Helical" evidence="5">
    <location>
        <begin position="21"/>
        <end position="45"/>
    </location>
</feature>
<keyword evidence="4 5" id="KW-0472">Membrane</keyword>
<feature type="transmembrane region" description="Helical" evidence="5">
    <location>
        <begin position="89"/>
        <end position="116"/>
    </location>
</feature>
<dbReference type="Proteomes" id="UP000199504">
    <property type="component" value="Unassembled WGS sequence"/>
</dbReference>
<dbReference type="GO" id="GO:0022857">
    <property type="term" value="F:transmembrane transporter activity"/>
    <property type="evidence" value="ECO:0007669"/>
    <property type="project" value="InterPro"/>
</dbReference>
<feature type="transmembrane region" description="Helical" evidence="5">
    <location>
        <begin position="241"/>
        <end position="259"/>
    </location>
</feature>
<dbReference type="RefSeq" id="WP_245670089.1">
    <property type="nucleotide sequence ID" value="NZ_FMCX01000005.1"/>
</dbReference>
<evidence type="ECO:0000256" key="5">
    <source>
        <dbReference type="SAM" id="Phobius"/>
    </source>
</evidence>
<reference evidence="8" key="1">
    <citation type="submission" date="2016-06" db="EMBL/GenBank/DDBJ databases">
        <authorList>
            <person name="Varghese N."/>
            <person name="Submissions Spin"/>
        </authorList>
    </citation>
    <scope>NUCLEOTIDE SEQUENCE [LARGE SCALE GENOMIC DNA]</scope>
    <source>
        <strain evidence="8">DSM 44830</strain>
    </source>
</reference>
<evidence type="ECO:0000256" key="4">
    <source>
        <dbReference type="ARBA" id="ARBA00023136"/>
    </source>
</evidence>
<feature type="transmembrane region" description="Helical" evidence="5">
    <location>
        <begin position="312"/>
        <end position="336"/>
    </location>
</feature>
<evidence type="ECO:0000256" key="3">
    <source>
        <dbReference type="ARBA" id="ARBA00022989"/>
    </source>
</evidence>
<evidence type="ECO:0000313" key="8">
    <source>
        <dbReference type="Proteomes" id="UP000199504"/>
    </source>
</evidence>
<feature type="transmembrane region" description="Helical" evidence="5">
    <location>
        <begin position="416"/>
        <end position="438"/>
    </location>
</feature>
<evidence type="ECO:0000256" key="1">
    <source>
        <dbReference type="ARBA" id="ARBA00004651"/>
    </source>
</evidence>
<dbReference type="EMBL" id="FMCX01000005">
    <property type="protein sequence ID" value="SCF27607.1"/>
    <property type="molecule type" value="Genomic_DNA"/>
</dbReference>
<dbReference type="InterPro" id="IPR011701">
    <property type="entry name" value="MFS"/>
</dbReference>
<dbReference type="Gene3D" id="1.20.1720.10">
    <property type="entry name" value="Multidrug resistance protein D"/>
    <property type="match status" value="1"/>
</dbReference>
<name>A0A1C4Z400_9ACTN</name>
<dbReference type="Pfam" id="PF07690">
    <property type="entry name" value="MFS_1"/>
    <property type="match status" value="1"/>
</dbReference>